<organism evidence="1 2">
    <name type="scientific">Plasmopara halstedii</name>
    <name type="common">Downy mildew of sunflower</name>
    <dbReference type="NCBI Taxonomy" id="4781"/>
    <lineage>
        <taxon>Eukaryota</taxon>
        <taxon>Sar</taxon>
        <taxon>Stramenopiles</taxon>
        <taxon>Oomycota</taxon>
        <taxon>Peronosporomycetes</taxon>
        <taxon>Peronosporales</taxon>
        <taxon>Peronosporaceae</taxon>
        <taxon>Plasmopara</taxon>
    </lineage>
</organism>
<accession>A0A0P1AMQ4</accession>
<evidence type="ECO:0000313" key="2">
    <source>
        <dbReference type="Proteomes" id="UP000054928"/>
    </source>
</evidence>
<evidence type="ECO:0000313" key="1">
    <source>
        <dbReference type="EMBL" id="CEG42304.1"/>
    </source>
</evidence>
<name>A0A0P1AMQ4_PLAHL</name>
<protein>
    <submittedName>
        <fullName evidence="1">Uncharacterized protein</fullName>
    </submittedName>
</protein>
<keyword evidence="2" id="KW-1185">Reference proteome</keyword>
<sequence>MPYEKHRFSTAAALIKGGTRLERLFVGQKNEKTYQERRTQGYICTLRIKDPSLLDKFRQNQCQAQIAI</sequence>
<proteinExistence type="predicted"/>
<dbReference type="EMBL" id="CCYD01000610">
    <property type="protein sequence ID" value="CEG42304.1"/>
    <property type="molecule type" value="Genomic_DNA"/>
</dbReference>
<dbReference type="RefSeq" id="XP_024578673.1">
    <property type="nucleotide sequence ID" value="XM_024728169.1"/>
</dbReference>
<dbReference type="Proteomes" id="UP000054928">
    <property type="component" value="Unassembled WGS sequence"/>
</dbReference>
<dbReference type="AlphaFoldDB" id="A0A0P1AMQ4"/>
<dbReference type="GeneID" id="36407644"/>
<reference evidence="2" key="1">
    <citation type="submission" date="2014-09" db="EMBL/GenBank/DDBJ databases">
        <authorList>
            <person name="Sharma Rahul"/>
            <person name="Thines Marco"/>
        </authorList>
    </citation>
    <scope>NUCLEOTIDE SEQUENCE [LARGE SCALE GENOMIC DNA]</scope>
</reference>